<dbReference type="Pfam" id="PF00196">
    <property type="entry name" value="GerE"/>
    <property type="match status" value="1"/>
</dbReference>
<dbReference type="GO" id="GO:0003677">
    <property type="term" value="F:DNA binding"/>
    <property type="evidence" value="ECO:0007669"/>
    <property type="project" value="UniProtKB-KW"/>
</dbReference>
<reference evidence="2 3" key="1">
    <citation type="submission" date="2019-03" db="EMBL/GenBank/DDBJ databases">
        <title>Genomic Encyclopedia of Type Strains, Phase IV (KMG-IV): sequencing the most valuable type-strain genomes for metagenomic binning, comparative biology and taxonomic classification.</title>
        <authorList>
            <person name="Goeker M."/>
        </authorList>
    </citation>
    <scope>NUCLEOTIDE SEQUENCE [LARGE SCALE GENOMIC DNA]</scope>
    <source>
        <strain evidence="2 3">DSM 44684</strain>
    </source>
</reference>
<evidence type="ECO:0000259" key="1">
    <source>
        <dbReference type="SMART" id="SM00421"/>
    </source>
</evidence>
<comment type="caution">
    <text evidence="2">The sequence shown here is derived from an EMBL/GenBank/DDBJ whole genome shotgun (WGS) entry which is preliminary data.</text>
</comment>
<dbReference type="SMART" id="SM00421">
    <property type="entry name" value="HTH_LUXR"/>
    <property type="match status" value="1"/>
</dbReference>
<dbReference type="Proteomes" id="UP000294856">
    <property type="component" value="Unassembled WGS sequence"/>
</dbReference>
<dbReference type="InterPro" id="IPR000792">
    <property type="entry name" value="Tscrpt_reg_LuxR_C"/>
</dbReference>
<dbReference type="AlphaFoldDB" id="A0A4R1FS74"/>
<organism evidence="2 3">
    <name type="scientific">Nocardia alba</name>
    <dbReference type="NCBI Taxonomy" id="225051"/>
    <lineage>
        <taxon>Bacteria</taxon>
        <taxon>Bacillati</taxon>
        <taxon>Actinomycetota</taxon>
        <taxon>Actinomycetes</taxon>
        <taxon>Mycobacteriales</taxon>
        <taxon>Nocardiaceae</taxon>
        <taxon>Nocardia</taxon>
    </lineage>
</organism>
<dbReference type="Gene3D" id="1.10.10.10">
    <property type="entry name" value="Winged helix-like DNA-binding domain superfamily/Winged helix DNA-binding domain"/>
    <property type="match status" value="1"/>
</dbReference>
<evidence type="ECO:0000313" key="2">
    <source>
        <dbReference type="EMBL" id="TCJ97693.1"/>
    </source>
</evidence>
<dbReference type="STRING" id="1210063.GCA_001612665_01398"/>
<accession>A0A4R1FS74</accession>
<gene>
    <name evidence="2" type="ORF">DFR71_3741</name>
</gene>
<dbReference type="SUPFAM" id="SSF46894">
    <property type="entry name" value="C-terminal effector domain of the bipartite response regulators"/>
    <property type="match status" value="1"/>
</dbReference>
<protein>
    <submittedName>
        <fullName evidence="2">DNA-binding CsgD family transcriptional regulator</fullName>
    </submittedName>
</protein>
<dbReference type="GO" id="GO:0006355">
    <property type="term" value="P:regulation of DNA-templated transcription"/>
    <property type="evidence" value="ECO:0007669"/>
    <property type="project" value="InterPro"/>
</dbReference>
<dbReference type="EMBL" id="SMFR01000002">
    <property type="protein sequence ID" value="TCJ97693.1"/>
    <property type="molecule type" value="Genomic_DNA"/>
</dbReference>
<proteinExistence type="predicted"/>
<dbReference type="InterPro" id="IPR036388">
    <property type="entry name" value="WH-like_DNA-bd_sf"/>
</dbReference>
<dbReference type="RefSeq" id="WP_371855975.1">
    <property type="nucleotide sequence ID" value="NZ_SMFR01000002.1"/>
</dbReference>
<dbReference type="InterPro" id="IPR016032">
    <property type="entry name" value="Sig_transdc_resp-reg_C-effctor"/>
</dbReference>
<evidence type="ECO:0000313" key="3">
    <source>
        <dbReference type="Proteomes" id="UP000294856"/>
    </source>
</evidence>
<keyword evidence="3" id="KW-1185">Reference proteome</keyword>
<name>A0A4R1FS74_9NOCA</name>
<sequence length="95" mass="10496">MDIANTPELRECPNCGMARFTPAPLSARERQVLRTWLLSETKQQVTRELFITLGTVNTHLGRTRTKYAAVGRAATTKSALLARALQDGIIGLDEL</sequence>
<feature type="domain" description="HTH luxR-type" evidence="1">
    <location>
        <begin position="22"/>
        <end position="79"/>
    </location>
</feature>
<keyword evidence="2" id="KW-0238">DNA-binding</keyword>